<feature type="domain" description="LD-carboxypeptidase N-terminal" evidence="6">
    <location>
        <begin position="12"/>
        <end position="124"/>
    </location>
</feature>
<protein>
    <submittedName>
        <fullName evidence="8">LD-carboxypeptidase</fullName>
    </submittedName>
</protein>
<dbReference type="Gene3D" id="3.40.50.10740">
    <property type="entry name" value="Class I glutamine amidotransferase-like"/>
    <property type="match status" value="1"/>
</dbReference>
<dbReference type="PANTHER" id="PTHR30237:SF2">
    <property type="entry name" value="MUREIN TETRAPEPTIDE CARBOXYPEPTIDASE"/>
    <property type="match status" value="1"/>
</dbReference>
<evidence type="ECO:0000256" key="1">
    <source>
        <dbReference type="ARBA" id="ARBA00010233"/>
    </source>
</evidence>
<evidence type="ECO:0000313" key="8">
    <source>
        <dbReference type="EMBL" id="MBY6217534.1"/>
    </source>
</evidence>
<dbReference type="Pfam" id="PF17676">
    <property type="entry name" value="Peptidase_S66C"/>
    <property type="match status" value="1"/>
</dbReference>
<dbReference type="GO" id="GO:0006508">
    <property type="term" value="P:proteolysis"/>
    <property type="evidence" value="ECO:0007669"/>
    <property type="project" value="UniProtKB-KW"/>
</dbReference>
<dbReference type="GO" id="GO:0008236">
    <property type="term" value="F:serine-type peptidase activity"/>
    <property type="evidence" value="ECO:0007669"/>
    <property type="project" value="UniProtKB-KW"/>
</dbReference>
<dbReference type="PANTHER" id="PTHR30237">
    <property type="entry name" value="MURAMOYLTETRAPEPTIDE CARBOXYPEPTIDASE"/>
    <property type="match status" value="1"/>
</dbReference>
<feature type="domain" description="LD-carboxypeptidase C-terminal" evidence="7">
    <location>
        <begin position="173"/>
        <end position="278"/>
    </location>
</feature>
<accession>A0A9Q3RZU8</accession>
<evidence type="ECO:0000256" key="4">
    <source>
        <dbReference type="ARBA" id="ARBA00022801"/>
    </source>
</evidence>
<evidence type="ECO:0000259" key="6">
    <source>
        <dbReference type="Pfam" id="PF02016"/>
    </source>
</evidence>
<dbReference type="SUPFAM" id="SSF141986">
    <property type="entry name" value="LD-carboxypeptidase A C-terminal domain-like"/>
    <property type="match status" value="1"/>
</dbReference>
<dbReference type="EMBL" id="JAHVKP010000001">
    <property type="protein sequence ID" value="MBY6217534.1"/>
    <property type="molecule type" value="Genomic_DNA"/>
</dbReference>
<dbReference type="Gene3D" id="3.50.30.60">
    <property type="entry name" value="LD-carboxypeptidase A C-terminal domain-like"/>
    <property type="match status" value="1"/>
</dbReference>
<evidence type="ECO:0000256" key="3">
    <source>
        <dbReference type="ARBA" id="ARBA00022670"/>
    </source>
</evidence>
<evidence type="ECO:0000256" key="2">
    <source>
        <dbReference type="ARBA" id="ARBA00022645"/>
    </source>
</evidence>
<evidence type="ECO:0000259" key="7">
    <source>
        <dbReference type="Pfam" id="PF17676"/>
    </source>
</evidence>
<name>A0A9Q3RZU8_9SPHN</name>
<reference evidence="8" key="1">
    <citation type="submission" date="2021-06" db="EMBL/GenBank/DDBJ databases">
        <title>50 bacteria genomes isolated from Dapeng, Shenzhen, China.</title>
        <authorList>
            <person name="Zheng W."/>
            <person name="Yu S."/>
            <person name="Huang Y."/>
        </authorList>
    </citation>
    <scope>NUCLEOTIDE SEQUENCE</scope>
    <source>
        <strain evidence="8">DP4N28-2</strain>
    </source>
</reference>
<dbReference type="CDD" id="cd07025">
    <property type="entry name" value="Peptidase_S66"/>
    <property type="match status" value="1"/>
</dbReference>
<evidence type="ECO:0000313" key="9">
    <source>
        <dbReference type="Proteomes" id="UP000824927"/>
    </source>
</evidence>
<dbReference type="InterPro" id="IPR040449">
    <property type="entry name" value="Peptidase_S66_N"/>
</dbReference>
<dbReference type="InterPro" id="IPR029062">
    <property type="entry name" value="Class_I_gatase-like"/>
</dbReference>
<dbReference type="SUPFAM" id="SSF52317">
    <property type="entry name" value="Class I glutamine amidotransferase-like"/>
    <property type="match status" value="1"/>
</dbReference>
<comment type="caution">
    <text evidence="8">The sequence shown here is derived from an EMBL/GenBank/DDBJ whole genome shotgun (WGS) entry which is preliminary data.</text>
</comment>
<keyword evidence="3" id="KW-0645">Protease</keyword>
<dbReference type="Proteomes" id="UP000824927">
    <property type="component" value="Unassembled WGS sequence"/>
</dbReference>
<dbReference type="Pfam" id="PF02016">
    <property type="entry name" value="Peptidase_S66"/>
    <property type="match status" value="1"/>
</dbReference>
<dbReference type="InterPro" id="IPR003507">
    <property type="entry name" value="S66_fam"/>
</dbReference>
<proteinExistence type="inferred from homology"/>
<dbReference type="InterPro" id="IPR027478">
    <property type="entry name" value="LdcA_N"/>
</dbReference>
<keyword evidence="2" id="KW-0121">Carboxypeptidase</keyword>
<organism evidence="8 9">
    <name type="scientific">Qipengyuania aquimaris</name>
    <dbReference type="NCBI Taxonomy" id="255984"/>
    <lineage>
        <taxon>Bacteria</taxon>
        <taxon>Pseudomonadati</taxon>
        <taxon>Pseudomonadota</taxon>
        <taxon>Alphaproteobacteria</taxon>
        <taxon>Sphingomonadales</taxon>
        <taxon>Erythrobacteraceae</taxon>
        <taxon>Qipengyuania</taxon>
    </lineage>
</organism>
<keyword evidence="4" id="KW-0378">Hydrolase</keyword>
<keyword evidence="5" id="KW-0720">Serine protease</keyword>
<dbReference type="GO" id="GO:0004180">
    <property type="term" value="F:carboxypeptidase activity"/>
    <property type="evidence" value="ECO:0007669"/>
    <property type="project" value="UniProtKB-KW"/>
</dbReference>
<dbReference type="AlphaFoldDB" id="A0A9Q3RZU8"/>
<sequence>MVARVHRPIRKVAVCAPATPLKREYAEAVAKLAAGEFPGITLDFHEQCFIEEGHFAGPDEVRLNALLECANAPDVDAVWFAKGGYGSNRIARDFIGKAGPEAAGKAYLGYSDCGTLLGALYRAKIGRAVHAPMPVDIKRDGGDEAIRRVLGWFGDGKTGLEPGLSGKPVAAFNLYTLGMLVGTQLMPPLDGHEILIEEVGEYEYAIDRLVFHIVEHLHDVAGIRLGEVSAVPENDRPFGAEPEEIVRYWCERYGIPYLGRAAIGHSSANRIVPFGLEA</sequence>
<comment type="similarity">
    <text evidence="1">Belongs to the peptidase S66 family.</text>
</comment>
<dbReference type="InterPro" id="IPR027461">
    <property type="entry name" value="Carboxypeptidase_A_C_sf"/>
</dbReference>
<evidence type="ECO:0000256" key="5">
    <source>
        <dbReference type="ARBA" id="ARBA00022825"/>
    </source>
</evidence>
<dbReference type="InterPro" id="IPR040921">
    <property type="entry name" value="Peptidase_S66C"/>
</dbReference>
<gene>
    <name evidence="8" type="ORF">KUV31_04190</name>
</gene>